<evidence type="ECO:0000313" key="4">
    <source>
        <dbReference type="Proteomes" id="UP000746584"/>
    </source>
</evidence>
<reference evidence="3 4" key="1">
    <citation type="submission" date="2021-01" db="EMBL/GenBank/DDBJ databases">
        <title>Sequencing the genomes of 1000 actinobacteria strains.</title>
        <authorList>
            <person name="Klenk H.-P."/>
        </authorList>
    </citation>
    <scope>NUCLEOTIDE SEQUENCE [LARGE SCALE GENOMIC DNA]</scope>
    <source>
        <strain evidence="3 4">DSM 20542</strain>
    </source>
</reference>
<protein>
    <recommendedName>
        <fullName evidence="2">Protein-glutamine gamma-glutamyltransferase-like C-terminal domain-containing protein</fullName>
    </recommendedName>
</protein>
<keyword evidence="4" id="KW-1185">Reference proteome</keyword>
<feature type="domain" description="Protein-glutamine gamma-glutamyltransferase-like C-terminal" evidence="2">
    <location>
        <begin position="142"/>
        <end position="208"/>
    </location>
</feature>
<gene>
    <name evidence="3" type="ORF">JOE58_001288</name>
</gene>
<dbReference type="Pfam" id="PF13559">
    <property type="entry name" value="DUF4129"/>
    <property type="match status" value="1"/>
</dbReference>
<sequence>MAAAAVGAAAVGRAAVSAVDPDEARRLLEQELQRAEYDGARATWWDRASKAVLGWLGSLRADGLESPAVGHTVLVIAVVVLVAVAVVVVLARGLPRRRARTAAASAGGVFDDGDVRTAADLARSAESAFDRGDWTTAVLDGFRSLARGLGERDLVPDVPGATARSIAARAERAFPDLGDALDRAARTFDDVRYLDRSAGRETADAVLTTARSVARARPARTDAPAVPA</sequence>
<proteinExistence type="predicted"/>
<evidence type="ECO:0000259" key="2">
    <source>
        <dbReference type="Pfam" id="PF13559"/>
    </source>
</evidence>
<dbReference type="RefSeq" id="WP_175328696.1">
    <property type="nucleotide sequence ID" value="NZ_BMOI01000014.1"/>
</dbReference>
<feature type="transmembrane region" description="Helical" evidence="1">
    <location>
        <begin position="68"/>
        <end position="91"/>
    </location>
</feature>
<keyword evidence="1" id="KW-0472">Membrane</keyword>
<name>A0ABS2RSP9_9MICO</name>
<evidence type="ECO:0000256" key="1">
    <source>
        <dbReference type="SAM" id="Phobius"/>
    </source>
</evidence>
<keyword evidence="1" id="KW-0812">Transmembrane</keyword>
<evidence type="ECO:0000313" key="3">
    <source>
        <dbReference type="EMBL" id="MBM7802037.1"/>
    </source>
</evidence>
<keyword evidence="1" id="KW-1133">Transmembrane helix</keyword>
<dbReference type="Proteomes" id="UP000746584">
    <property type="component" value="Unassembled WGS sequence"/>
</dbReference>
<accession>A0ABS2RSP9</accession>
<dbReference type="EMBL" id="JAFBCG010000001">
    <property type="protein sequence ID" value="MBM7802037.1"/>
    <property type="molecule type" value="Genomic_DNA"/>
</dbReference>
<organism evidence="3 4">
    <name type="scientific">Curtobacterium luteum</name>
    <dbReference type="NCBI Taxonomy" id="33881"/>
    <lineage>
        <taxon>Bacteria</taxon>
        <taxon>Bacillati</taxon>
        <taxon>Actinomycetota</taxon>
        <taxon>Actinomycetes</taxon>
        <taxon>Micrococcales</taxon>
        <taxon>Microbacteriaceae</taxon>
        <taxon>Curtobacterium</taxon>
    </lineage>
</organism>
<comment type="caution">
    <text evidence="3">The sequence shown here is derived from an EMBL/GenBank/DDBJ whole genome shotgun (WGS) entry which is preliminary data.</text>
</comment>
<dbReference type="InterPro" id="IPR025403">
    <property type="entry name" value="TgpA-like_C"/>
</dbReference>